<protein>
    <submittedName>
        <fullName evidence="1">Cysteine-rich CWC family protein</fullName>
    </submittedName>
</protein>
<gene>
    <name evidence="1" type="ORF">HGI30_20330</name>
</gene>
<proteinExistence type="predicted"/>
<keyword evidence="2" id="KW-1185">Reference proteome</keyword>
<dbReference type="AlphaFoldDB" id="A0A6H2H1S8"/>
<dbReference type="RefSeq" id="WP_168909179.1">
    <property type="nucleotide sequence ID" value="NZ_CP051428.1"/>
</dbReference>
<evidence type="ECO:0000313" key="2">
    <source>
        <dbReference type="Proteomes" id="UP000502136"/>
    </source>
</evidence>
<dbReference type="InterPro" id="IPR032720">
    <property type="entry name" value="Cys_rich_CWC"/>
</dbReference>
<accession>A0A6H2H1S8</accession>
<dbReference type="Pfam" id="PF14375">
    <property type="entry name" value="Cys_rich_CWC"/>
    <property type="match status" value="1"/>
</dbReference>
<name>A0A6H2H1S8_9BACL</name>
<dbReference type="KEGG" id="palr:HGI30_20330"/>
<sequence>MTSIDSGRCPLCDGDNGCAAAAGRDPSGCWCMEAAFPPELLERVPKPLQGQACICDDCRRTAAGEQG</sequence>
<dbReference type="EMBL" id="CP051428">
    <property type="protein sequence ID" value="QJC53643.1"/>
    <property type="molecule type" value="Genomic_DNA"/>
</dbReference>
<dbReference type="Proteomes" id="UP000502136">
    <property type="component" value="Chromosome"/>
</dbReference>
<evidence type="ECO:0000313" key="1">
    <source>
        <dbReference type="EMBL" id="QJC53643.1"/>
    </source>
</evidence>
<organism evidence="1 2">
    <name type="scientific">Paenibacillus albicereus</name>
    <dbReference type="NCBI Taxonomy" id="2726185"/>
    <lineage>
        <taxon>Bacteria</taxon>
        <taxon>Bacillati</taxon>
        <taxon>Bacillota</taxon>
        <taxon>Bacilli</taxon>
        <taxon>Bacillales</taxon>
        <taxon>Paenibacillaceae</taxon>
        <taxon>Paenibacillus</taxon>
    </lineage>
</organism>
<reference evidence="1 2" key="1">
    <citation type="submission" date="2020-04" db="EMBL/GenBank/DDBJ databases">
        <title>Novel Paenibacillus strain UniB2 isolated from commercial digestive syrup.</title>
        <authorList>
            <person name="Thorat V."/>
            <person name="Kirdat K."/>
            <person name="Tiwarekar B."/>
            <person name="Yadav A."/>
        </authorList>
    </citation>
    <scope>NUCLEOTIDE SEQUENCE [LARGE SCALE GENOMIC DNA]</scope>
    <source>
        <strain evidence="1 2">UniB2</strain>
    </source>
</reference>